<keyword evidence="7 16" id="KW-1133">Transmembrane helix</keyword>
<comment type="caution">
    <text evidence="17">The sequence shown here is derived from an EMBL/GenBank/DDBJ whole genome shotgun (WGS) entry which is preliminary data.</text>
</comment>
<dbReference type="SUPFAM" id="SSF158442">
    <property type="entry name" value="DsbB-like"/>
    <property type="match status" value="1"/>
</dbReference>
<evidence type="ECO:0000256" key="5">
    <source>
        <dbReference type="ARBA" id="ARBA00022692"/>
    </source>
</evidence>
<comment type="subunit">
    <text evidence="14">Interacts with DsbL.</text>
</comment>
<evidence type="ECO:0000256" key="9">
    <source>
        <dbReference type="ARBA" id="ARBA00023136"/>
    </source>
</evidence>
<evidence type="ECO:0000313" key="17">
    <source>
        <dbReference type="EMBL" id="MCL1627300.1"/>
    </source>
</evidence>
<organism evidence="17 18">
    <name type="scientific">Roseinatronobacter domitianus</name>
    <dbReference type="NCBI Taxonomy" id="2940293"/>
    <lineage>
        <taxon>Bacteria</taxon>
        <taxon>Pseudomonadati</taxon>
        <taxon>Pseudomonadota</taxon>
        <taxon>Alphaproteobacteria</taxon>
        <taxon>Rhodobacterales</taxon>
        <taxon>Paracoccaceae</taxon>
        <taxon>Roseinatronobacter</taxon>
    </lineage>
</organism>
<keyword evidence="11" id="KW-0676">Redox-active center</keyword>
<keyword evidence="2" id="KW-0813">Transport</keyword>
<dbReference type="InterPro" id="IPR003752">
    <property type="entry name" value="DiS_bond_form_DsbB/BdbC"/>
</dbReference>
<evidence type="ECO:0000256" key="10">
    <source>
        <dbReference type="ARBA" id="ARBA00023157"/>
    </source>
</evidence>
<dbReference type="EMBL" id="JALZWP010000001">
    <property type="protein sequence ID" value="MCL1627300.1"/>
    <property type="molecule type" value="Genomic_DNA"/>
</dbReference>
<sequence>MTRSRRVQMLALAGSAGLLLGALAFQYIGGMAPCALCIWQRWPHVVALVAGAGLILPGPWAVLGALGTAGSGVIGVYHTGVERGWWEGPSSCTSGGDLSGLTAQELLNQIMAAPVVRCDEVPWEMLGLSMASWNAVLSFGLAGLWLLSLRLRG</sequence>
<keyword evidence="3" id="KW-1003">Cell membrane</keyword>
<evidence type="ECO:0000256" key="13">
    <source>
        <dbReference type="ARBA" id="ARBA00038060"/>
    </source>
</evidence>
<evidence type="ECO:0000256" key="1">
    <source>
        <dbReference type="ARBA" id="ARBA00004429"/>
    </source>
</evidence>
<keyword evidence="8" id="KW-0560">Oxidoreductase</keyword>
<evidence type="ECO:0000313" key="18">
    <source>
        <dbReference type="Proteomes" id="UP001202550"/>
    </source>
</evidence>
<keyword evidence="4" id="KW-0997">Cell inner membrane</keyword>
<evidence type="ECO:0000256" key="7">
    <source>
        <dbReference type="ARBA" id="ARBA00022989"/>
    </source>
</evidence>
<dbReference type="PANTHER" id="PTHR36570:SF1">
    <property type="entry name" value="PROTEIN-DISULFIDE OXIDOREDUCTASE DSBI"/>
    <property type="match status" value="1"/>
</dbReference>
<evidence type="ECO:0000256" key="6">
    <source>
        <dbReference type="ARBA" id="ARBA00022982"/>
    </source>
</evidence>
<proteinExistence type="inferred from homology"/>
<dbReference type="InterPro" id="IPR023380">
    <property type="entry name" value="DsbB-like_sf"/>
</dbReference>
<protein>
    <recommendedName>
        <fullName evidence="15">Putative protein-disulfide oxidoreductase DsbI</fullName>
    </recommendedName>
</protein>
<evidence type="ECO:0000256" key="11">
    <source>
        <dbReference type="ARBA" id="ARBA00023284"/>
    </source>
</evidence>
<reference evidence="17 18" key="1">
    <citation type="submission" date="2022-05" db="EMBL/GenBank/DDBJ databases">
        <title>Seasonal and diel survey of microbial diversity of the Tyrrhenian coast.</title>
        <authorList>
            <person name="Gattoni G."/>
            <person name="Corral P."/>
        </authorList>
    </citation>
    <scope>NUCLEOTIDE SEQUENCE [LARGE SCALE GENOMIC DNA]</scope>
    <source>
        <strain evidence="17 18">V10</strain>
    </source>
</reference>
<evidence type="ECO:0000256" key="16">
    <source>
        <dbReference type="SAM" id="Phobius"/>
    </source>
</evidence>
<gene>
    <name evidence="17" type="ORF">M3N55_01015</name>
</gene>
<evidence type="ECO:0000256" key="2">
    <source>
        <dbReference type="ARBA" id="ARBA00022448"/>
    </source>
</evidence>
<evidence type="ECO:0000256" key="3">
    <source>
        <dbReference type="ARBA" id="ARBA00022475"/>
    </source>
</evidence>
<evidence type="ECO:0000256" key="12">
    <source>
        <dbReference type="ARBA" id="ARBA00037310"/>
    </source>
</evidence>
<comment type="similarity">
    <text evidence="13">Belongs to the DsbB family. DsbI subfamily.</text>
</comment>
<dbReference type="InterPro" id="IPR050183">
    <property type="entry name" value="DsbB"/>
</dbReference>
<comment type="function">
    <text evidence="12">Required for disulfide bond formation in some proteins. Part of a redox system composed of DsbI and DsbL that mediates formation of an essential disulfide bond in AssT.</text>
</comment>
<dbReference type="Pfam" id="PF02600">
    <property type="entry name" value="DsbB"/>
    <property type="match status" value="1"/>
</dbReference>
<accession>A0ABT0LXG7</accession>
<keyword evidence="18" id="KW-1185">Reference proteome</keyword>
<dbReference type="Proteomes" id="UP001202550">
    <property type="component" value="Unassembled WGS sequence"/>
</dbReference>
<evidence type="ECO:0000256" key="4">
    <source>
        <dbReference type="ARBA" id="ARBA00022519"/>
    </source>
</evidence>
<dbReference type="PIRSF" id="PIRSF033913">
    <property type="entry name" value="S-S_format_DsbB"/>
    <property type="match status" value="1"/>
</dbReference>
<keyword evidence="5 16" id="KW-0812">Transmembrane</keyword>
<dbReference type="RefSeq" id="WP_249055526.1">
    <property type="nucleotide sequence ID" value="NZ_JALZWP010000001.1"/>
</dbReference>
<feature type="transmembrane region" description="Helical" evidence="16">
    <location>
        <begin position="125"/>
        <end position="147"/>
    </location>
</feature>
<name>A0ABT0LXG7_9RHOB</name>
<dbReference type="InterPro" id="IPR024199">
    <property type="entry name" value="Uncharacterised_DsbB"/>
</dbReference>
<dbReference type="Gene3D" id="1.20.1550.10">
    <property type="entry name" value="DsbB-like"/>
    <property type="match status" value="1"/>
</dbReference>
<evidence type="ECO:0000256" key="8">
    <source>
        <dbReference type="ARBA" id="ARBA00023002"/>
    </source>
</evidence>
<keyword evidence="9 16" id="KW-0472">Membrane</keyword>
<evidence type="ECO:0000256" key="14">
    <source>
        <dbReference type="ARBA" id="ARBA00038526"/>
    </source>
</evidence>
<dbReference type="PANTHER" id="PTHR36570">
    <property type="entry name" value="DISULFIDE BOND FORMATION PROTEIN B"/>
    <property type="match status" value="1"/>
</dbReference>
<keyword evidence="6" id="KW-0249">Electron transport</keyword>
<keyword evidence="10" id="KW-1015">Disulfide bond</keyword>
<comment type="subcellular location">
    <subcellularLocation>
        <location evidence="1">Cell inner membrane</location>
        <topology evidence="1">Multi-pass membrane protein</topology>
    </subcellularLocation>
</comment>
<evidence type="ECO:0000256" key="15">
    <source>
        <dbReference type="ARBA" id="ARBA00039389"/>
    </source>
</evidence>